<keyword evidence="3" id="KW-0472">Membrane</keyword>
<feature type="region of interest" description="Disordered" evidence="4">
    <location>
        <begin position="113"/>
        <end position="152"/>
    </location>
</feature>
<evidence type="ECO:0000256" key="2">
    <source>
        <dbReference type="ARBA" id="ARBA00022475"/>
    </source>
</evidence>
<dbReference type="InterPro" id="IPR001054">
    <property type="entry name" value="A/G_cyclase"/>
</dbReference>
<dbReference type="GO" id="GO:0005886">
    <property type="term" value="C:plasma membrane"/>
    <property type="evidence" value="ECO:0007669"/>
    <property type="project" value="UniProtKB-SubCell"/>
</dbReference>
<evidence type="ECO:0000256" key="1">
    <source>
        <dbReference type="ARBA" id="ARBA00004651"/>
    </source>
</evidence>
<dbReference type="PANTHER" id="PTHR43081:SF17">
    <property type="entry name" value="BLL5647 PROTEIN"/>
    <property type="match status" value="1"/>
</dbReference>
<feature type="domain" description="Guanylate cyclase" evidence="5">
    <location>
        <begin position="50"/>
        <end position="111"/>
    </location>
</feature>
<dbReference type="InterPro" id="IPR029787">
    <property type="entry name" value="Nucleotide_cyclase"/>
</dbReference>
<sequence length="152" mass="16161">MHALICPRTVRGGVGMADAQRMLVGTSGLSAAQAARWAGRGKGPERKLLTILFVDIVNSSAMVVGRDPEDADEGLLTILNILVEAVARYDGMVSQLLGDGFMAVFGAPTPRRTTRCAPASRRRTSSAPPSIPRFPASASGSASIRATRWPRW</sequence>
<comment type="subcellular location">
    <subcellularLocation>
        <location evidence="1">Cell membrane</location>
        <topology evidence="1">Multi-pass membrane protein</topology>
    </subcellularLocation>
</comment>
<dbReference type="PANTHER" id="PTHR43081">
    <property type="entry name" value="ADENYLATE CYCLASE, TERMINAL-DIFFERENTIATION SPECIFIC-RELATED"/>
    <property type="match status" value="1"/>
</dbReference>
<dbReference type="OrthoDB" id="9785312at2"/>
<dbReference type="GO" id="GO:0004016">
    <property type="term" value="F:adenylate cyclase activity"/>
    <property type="evidence" value="ECO:0007669"/>
    <property type="project" value="UniProtKB-ARBA"/>
</dbReference>
<dbReference type="SUPFAM" id="SSF55073">
    <property type="entry name" value="Nucleotide cyclase"/>
    <property type="match status" value="1"/>
</dbReference>
<keyword evidence="7" id="KW-1185">Reference proteome</keyword>
<dbReference type="InterPro" id="IPR050697">
    <property type="entry name" value="Adenylyl/Guanylyl_Cyclase_3/4"/>
</dbReference>
<reference evidence="7" key="1">
    <citation type="submission" date="2018-05" db="EMBL/GenBank/DDBJ databases">
        <title>Azospirillum thermophila sp. nov., a novel isolated from hot spring.</title>
        <authorList>
            <person name="Zhao Z."/>
        </authorList>
    </citation>
    <scope>NUCLEOTIDE SEQUENCE [LARGE SCALE GENOMIC DNA]</scope>
    <source>
        <strain evidence="7">CFH 70021</strain>
    </source>
</reference>
<evidence type="ECO:0000313" key="7">
    <source>
        <dbReference type="Proteomes" id="UP000245629"/>
    </source>
</evidence>
<gene>
    <name evidence="6" type="ORF">DEW08_02820</name>
</gene>
<evidence type="ECO:0000256" key="3">
    <source>
        <dbReference type="ARBA" id="ARBA00023136"/>
    </source>
</evidence>
<dbReference type="AlphaFoldDB" id="A0A2S2CLA2"/>
<dbReference type="EMBL" id="CP029352">
    <property type="protein sequence ID" value="AWK85252.1"/>
    <property type="molecule type" value="Genomic_DNA"/>
</dbReference>
<dbReference type="GO" id="GO:0006171">
    <property type="term" value="P:cAMP biosynthetic process"/>
    <property type="evidence" value="ECO:0007669"/>
    <property type="project" value="TreeGrafter"/>
</dbReference>
<dbReference type="Gene3D" id="3.30.70.1230">
    <property type="entry name" value="Nucleotide cyclase"/>
    <property type="match status" value="1"/>
</dbReference>
<dbReference type="KEGG" id="azz:DEW08_02820"/>
<keyword evidence="2" id="KW-1003">Cell membrane</keyword>
<accession>A0A2S2CLA2</accession>
<name>A0A2S2CLA2_9PROT</name>
<dbReference type="GO" id="GO:0035556">
    <property type="term" value="P:intracellular signal transduction"/>
    <property type="evidence" value="ECO:0007669"/>
    <property type="project" value="InterPro"/>
</dbReference>
<dbReference type="PROSITE" id="PS50125">
    <property type="entry name" value="GUANYLATE_CYCLASE_2"/>
    <property type="match status" value="1"/>
</dbReference>
<evidence type="ECO:0000313" key="6">
    <source>
        <dbReference type="EMBL" id="AWK85252.1"/>
    </source>
</evidence>
<evidence type="ECO:0000256" key="4">
    <source>
        <dbReference type="SAM" id="MobiDB-lite"/>
    </source>
</evidence>
<protein>
    <recommendedName>
        <fullName evidence="5">Guanylate cyclase domain-containing protein</fullName>
    </recommendedName>
</protein>
<evidence type="ECO:0000259" key="5">
    <source>
        <dbReference type="PROSITE" id="PS50125"/>
    </source>
</evidence>
<organism evidence="6 7">
    <name type="scientific">Azospirillum thermophilum</name>
    <dbReference type="NCBI Taxonomy" id="2202148"/>
    <lineage>
        <taxon>Bacteria</taxon>
        <taxon>Pseudomonadati</taxon>
        <taxon>Pseudomonadota</taxon>
        <taxon>Alphaproteobacteria</taxon>
        <taxon>Rhodospirillales</taxon>
        <taxon>Azospirillaceae</taxon>
        <taxon>Azospirillum</taxon>
    </lineage>
</organism>
<dbReference type="Proteomes" id="UP000245629">
    <property type="component" value="Chromosome 1"/>
</dbReference>
<proteinExistence type="predicted"/>